<evidence type="ECO:0000313" key="7">
    <source>
        <dbReference type="EMBL" id="EZP80552.1"/>
    </source>
</evidence>
<keyword evidence="2" id="KW-0285">Flavoprotein</keyword>
<dbReference type="InterPro" id="IPR016164">
    <property type="entry name" value="FAD-linked_Oxase-like_C"/>
</dbReference>
<dbReference type="EMBL" id="JFYZ01000016">
    <property type="protein sequence ID" value="EZP80552.1"/>
    <property type="molecule type" value="Genomic_DNA"/>
</dbReference>
<dbReference type="GO" id="GO:1903457">
    <property type="term" value="P:lactate catabolic process"/>
    <property type="evidence" value="ECO:0007669"/>
    <property type="project" value="TreeGrafter"/>
</dbReference>
<gene>
    <name evidence="6" type="ORF">BES08_22080</name>
    <name evidence="7" type="ORF">BV97_03319</name>
</gene>
<proteinExistence type="predicted"/>
<feature type="domain" description="FAD-binding PCMH-type" evidence="5">
    <location>
        <begin position="44"/>
        <end position="235"/>
    </location>
</feature>
<dbReference type="Gene3D" id="3.30.465.10">
    <property type="match status" value="1"/>
</dbReference>
<dbReference type="PROSITE" id="PS51387">
    <property type="entry name" value="FAD_PCMH"/>
    <property type="match status" value="1"/>
</dbReference>
<comment type="cofactor">
    <cofactor evidence="1">
        <name>FAD</name>
        <dbReference type="ChEBI" id="CHEBI:57692"/>
    </cofactor>
</comment>
<dbReference type="KEGG" id="nre:BES08_22080"/>
<dbReference type="GO" id="GO:0004458">
    <property type="term" value="F:D-lactate dehydrogenase (cytochrome) activity"/>
    <property type="evidence" value="ECO:0007669"/>
    <property type="project" value="TreeGrafter"/>
</dbReference>
<dbReference type="OrthoDB" id="9811557at2"/>
<dbReference type="Proteomes" id="UP000094626">
    <property type="component" value="Plasmid pSA1"/>
</dbReference>
<dbReference type="RefSeq" id="WP_051586948.1">
    <property type="nucleotide sequence ID" value="NZ_CP017076.1"/>
</dbReference>
<dbReference type="Proteomes" id="UP000024329">
    <property type="component" value="Unassembled WGS sequence"/>
</dbReference>
<keyword evidence="3" id="KW-0274">FAD</keyword>
<accession>A0A031JVZ8</accession>
<geneLocation type="plasmid" evidence="6 9">
    <name>pSA1</name>
</geneLocation>
<dbReference type="InterPro" id="IPR004113">
    <property type="entry name" value="FAD-bd_oxidored_4_C"/>
</dbReference>
<dbReference type="EMBL" id="CP017076">
    <property type="protein sequence ID" value="AOR80109.1"/>
    <property type="molecule type" value="Genomic_DNA"/>
</dbReference>
<dbReference type="InterPro" id="IPR036318">
    <property type="entry name" value="FAD-bd_PCMH-like_sf"/>
</dbReference>
<organism evidence="7 8">
    <name type="scientific">Novosphingobium resinovorum</name>
    <dbReference type="NCBI Taxonomy" id="158500"/>
    <lineage>
        <taxon>Bacteria</taxon>
        <taxon>Pseudomonadati</taxon>
        <taxon>Pseudomonadota</taxon>
        <taxon>Alphaproteobacteria</taxon>
        <taxon>Sphingomonadales</taxon>
        <taxon>Sphingomonadaceae</taxon>
        <taxon>Novosphingobium</taxon>
    </lineage>
</organism>
<evidence type="ECO:0000313" key="8">
    <source>
        <dbReference type="Proteomes" id="UP000024329"/>
    </source>
</evidence>
<dbReference type="InterPro" id="IPR016169">
    <property type="entry name" value="FAD-bd_PCMH_sub2"/>
</dbReference>
<protein>
    <submittedName>
        <fullName evidence="6">FAD-linked oxidase</fullName>
    </submittedName>
    <submittedName>
        <fullName evidence="7">FAD/FMN-dependent dehydrogenase</fullName>
    </submittedName>
</protein>
<reference evidence="9" key="3">
    <citation type="journal article" date="2017" name="J. Biotechnol.">
        <title>Complete genome sequence of Novosphingobium resinovorum SA1, a versatile xenobiotic-degrading bacterium capable of utilizing sulfanilic acid.</title>
        <authorList>
            <person name="Hegedus B."/>
            <person name="Kos P.B."/>
            <person name="Balint B."/>
            <person name="Maroti G."/>
            <person name="Gan H.M."/>
            <person name="Perei K."/>
            <person name="Rakhely G."/>
        </authorList>
    </citation>
    <scope>NUCLEOTIDE SEQUENCE [LARGE SCALE GENOMIC DNA]</scope>
    <source>
        <strain evidence="9">SA1</strain>
    </source>
</reference>
<dbReference type="PANTHER" id="PTHR11748:SF114">
    <property type="entry name" value="ARYL-ALCOHOL OXIDASE VANILLYL-ALCOHOL OXIDASE (AFU_ORTHOLOGUE AFUA_3G09500)-RELATED"/>
    <property type="match status" value="1"/>
</dbReference>
<dbReference type="eggNOG" id="COG0277">
    <property type="taxonomic scope" value="Bacteria"/>
</dbReference>
<sequence length="539" mass="57844">MDPLSATLSEPTATSALAERLAAIVGADNVTIDEAKRKLHSEDVWSRADDVVALIVAPATTEELAEVVKVIGDAGCSAAPRGAGMSYTSSYIPANDRTVSIDTLRMNRVIEVNRGDMTVTVQAGVSWIQLNEALAKEGLRTPFWGPMSGLISTIGGGLSQLNAMFGASQYGTSSESVVALTVVTGTGEVIRTGARGQGGEHPFYRHFGPDLAGIFCGDCGTLGIKAEVTFRLITAPAHEDYASFSFPSGEKLLEAMGEMTRAGIACEMCAFDPGLTEVRMKRMSLLSDVKTLGAVIGKEKSLGKGLLSAAKVALGGRNFIPKGDYPLHVIAEGRSKDAVAFDMAEARRIARQFEGTEIENSIAKIIRANPFPPLNSMVGPTGEAWIPVHGVCPLSTAPQIFTEIQKFYAENAALFTEHEIHTGFLFTAMASNALIIEPVFFWPTGWRPIHEQSMEASHVARLTQRPENPAATEAVKFLRKGVVEICARYGTGHFQIGRTYPYRESRDPAFTALLDNLKAHLDPKGLFNPGVLGFPEGRA</sequence>
<reference evidence="6" key="2">
    <citation type="submission" date="2016-08" db="EMBL/GenBank/DDBJ databases">
        <authorList>
            <person name="Seilhamer J.J."/>
        </authorList>
    </citation>
    <scope>NUCLEOTIDE SEQUENCE [LARGE SCALE GENOMIC DNA]</scope>
    <source>
        <strain evidence="6">SA1</strain>
        <plasmid evidence="6">pSA1</plasmid>
    </source>
</reference>
<evidence type="ECO:0000313" key="9">
    <source>
        <dbReference type="Proteomes" id="UP000094626"/>
    </source>
</evidence>
<evidence type="ECO:0000256" key="2">
    <source>
        <dbReference type="ARBA" id="ARBA00022630"/>
    </source>
</evidence>
<dbReference type="InterPro" id="IPR016166">
    <property type="entry name" value="FAD-bd_PCMH"/>
</dbReference>
<dbReference type="Pfam" id="PF01565">
    <property type="entry name" value="FAD_binding_4"/>
    <property type="match status" value="1"/>
</dbReference>
<dbReference type="Pfam" id="PF02913">
    <property type="entry name" value="FAD-oxidase_C"/>
    <property type="match status" value="1"/>
</dbReference>
<reference evidence="7 8" key="1">
    <citation type="submission" date="2014-03" db="EMBL/GenBank/DDBJ databases">
        <title>Whole genome sequence of Novosphingobium resinovorum KF1.</title>
        <authorList>
            <person name="Gan H.M."/>
            <person name="Gan H.Y."/>
            <person name="Chew T.H."/>
            <person name="Savka M.A."/>
        </authorList>
    </citation>
    <scope>NUCLEOTIDE SEQUENCE [LARGE SCALE GENOMIC DNA]</scope>
    <source>
        <strain evidence="7 8">KF1</strain>
    </source>
</reference>
<keyword evidence="9" id="KW-1185">Reference proteome</keyword>
<dbReference type="InterPro" id="IPR006094">
    <property type="entry name" value="Oxid_FAD_bind_N"/>
</dbReference>
<evidence type="ECO:0000259" key="5">
    <source>
        <dbReference type="PROSITE" id="PS51387"/>
    </source>
</evidence>
<dbReference type="SUPFAM" id="SSF55103">
    <property type="entry name" value="FAD-linked oxidases, C-terminal domain"/>
    <property type="match status" value="1"/>
</dbReference>
<dbReference type="GO" id="GO:0008720">
    <property type="term" value="F:D-lactate dehydrogenase (NAD+) activity"/>
    <property type="evidence" value="ECO:0007669"/>
    <property type="project" value="TreeGrafter"/>
</dbReference>
<dbReference type="SUPFAM" id="SSF56176">
    <property type="entry name" value="FAD-binding/transporter-associated domain-like"/>
    <property type="match status" value="1"/>
</dbReference>
<evidence type="ECO:0000313" key="6">
    <source>
        <dbReference type="EMBL" id="AOR80109.1"/>
    </source>
</evidence>
<evidence type="ECO:0000256" key="3">
    <source>
        <dbReference type="ARBA" id="ARBA00022827"/>
    </source>
</evidence>
<dbReference type="AlphaFoldDB" id="A0A031JVZ8"/>
<name>A0A031JVZ8_9SPHN</name>
<dbReference type="GO" id="GO:0071949">
    <property type="term" value="F:FAD binding"/>
    <property type="evidence" value="ECO:0007669"/>
    <property type="project" value="InterPro"/>
</dbReference>
<evidence type="ECO:0000256" key="1">
    <source>
        <dbReference type="ARBA" id="ARBA00001974"/>
    </source>
</evidence>
<dbReference type="PATRIC" id="fig|158500.4.peg.3383"/>
<keyword evidence="4" id="KW-0560">Oxidoreductase</keyword>
<keyword evidence="6" id="KW-0614">Plasmid</keyword>
<dbReference type="PANTHER" id="PTHR11748">
    <property type="entry name" value="D-LACTATE DEHYDROGENASE"/>
    <property type="match status" value="1"/>
</dbReference>
<evidence type="ECO:0000256" key="4">
    <source>
        <dbReference type="ARBA" id="ARBA00023002"/>
    </source>
</evidence>